<evidence type="ECO:0000259" key="12">
    <source>
        <dbReference type="Pfam" id="PF01694"/>
    </source>
</evidence>
<feature type="compositionally biased region" description="Basic residues" evidence="11">
    <location>
        <begin position="13"/>
        <end position="22"/>
    </location>
</feature>
<organism evidence="13 14">
    <name type="scientific">Cryomyces antarcticus</name>
    <dbReference type="NCBI Taxonomy" id="329879"/>
    <lineage>
        <taxon>Eukaryota</taxon>
        <taxon>Fungi</taxon>
        <taxon>Dikarya</taxon>
        <taxon>Ascomycota</taxon>
        <taxon>Pezizomycotina</taxon>
        <taxon>Dothideomycetes</taxon>
        <taxon>Dothideomycetes incertae sedis</taxon>
        <taxon>Cryomyces</taxon>
    </lineage>
</organism>
<dbReference type="SUPFAM" id="SSF144091">
    <property type="entry name" value="Rhomboid-like"/>
    <property type="match status" value="1"/>
</dbReference>
<dbReference type="Pfam" id="PF01694">
    <property type="entry name" value="Rhomboid"/>
    <property type="match status" value="1"/>
</dbReference>
<dbReference type="PANTHER" id="PTHR22936:SF69">
    <property type="entry name" value="RHOMBOID-LIKE PROTEIN"/>
    <property type="match status" value="1"/>
</dbReference>
<comment type="function">
    <text evidence="10">Serine protease involved in intramembrane proteolysis.</text>
</comment>
<dbReference type="EC" id="3.4.21.105" evidence="10"/>
<evidence type="ECO:0000313" key="14">
    <source>
        <dbReference type="Proteomes" id="UP001357485"/>
    </source>
</evidence>
<keyword evidence="14" id="KW-1185">Reference proteome</keyword>
<keyword evidence="7 10" id="KW-0720">Serine protease</keyword>
<evidence type="ECO:0000256" key="1">
    <source>
        <dbReference type="ARBA" id="ARBA00000156"/>
    </source>
</evidence>
<dbReference type="InterPro" id="IPR035952">
    <property type="entry name" value="Rhomboid-like_sf"/>
</dbReference>
<feature type="transmembrane region" description="Helical" evidence="10">
    <location>
        <begin position="338"/>
        <end position="360"/>
    </location>
</feature>
<evidence type="ECO:0000256" key="7">
    <source>
        <dbReference type="ARBA" id="ARBA00022825"/>
    </source>
</evidence>
<feature type="transmembrane region" description="Helical" evidence="10">
    <location>
        <begin position="208"/>
        <end position="231"/>
    </location>
</feature>
<evidence type="ECO:0000256" key="8">
    <source>
        <dbReference type="ARBA" id="ARBA00022989"/>
    </source>
</evidence>
<dbReference type="InterPro" id="IPR002610">
    <property type="entry name" value="Peptidase_S54_rhomboid-like"/>
</dbReference>
<feature type="transmembrane region" description="Helical" evidence="10">
    <location>
        <begin position="147"/>
        <end position="169"/>
    </location>
</feature>
<sequence length="378" mass="41436">MPDSDDPFVRDRKATKRHRKRKGKEGWFTGKVTWVVYVLTLVQIVVFIVEIIKNSILTKSPIEIHPQFNPMIGPSPYVLINMGARYVPCMHNVAGVQTSSVAIQWPCPNTTSATSAECSLSDLCGFSGVPNPHPHGSLDDTPAPNQWFRFIVPIFLHAGIVHIGFNLLLQMTLGRDMEQEIGSVRFALVYFASGIFGFVLGGNFAATGIASTGCSGSLFGILALTLLDLLYHWRERDSPVKDLAFIGLDVVIAFVLGLLPGLDNFSHIGGFLMGLVLGICLLHSPRALRQRIGDEDERPYAGVGFGAAASQPADDAGAGGSRGFVREPLRFFRGRRPLWWAWWLLRAGALVGVVAASVALLRNFYVFRTTCGWCKYLS</sequence>
<protein>
    <recommendedName>
        <fullName evidence="10">Rhomboid-type serine protease</fullName>
        <ecNumber evidence="10">3.4.21.105</ecNumber>
    </recommendedName>
</protein>
<reference evidence="13 14" key="1">
    <citation type="submission" date="2023-08" db="EMBL/GenBank/DDBJ databases">
        <title>Black Yeasts Isolated from many extreme environments.</title>
        <authorList>
            <person name="Coleine C."/>
            <person name="Stajich J.E."/>
            <person name="Selbmann L."/>
        </authorList>
    </citation>
    <scope>NUCLEOTIDE SEQUENCE [LARGE SCALE GENOMIC DNA]</scope>
    <source>
        <strain evidence="13 14">CCFEE 536</strain>
    </source>
</reference>
<keyword evidence="9 10" id="KW-0472">Membrane</keyword>
<feature type="domain" description="Peptidase S54 rhomboid" evidence="12">
    <location>
        <begin position="145"/>
        <end position="283"/>
    </location>
</feature>
<dbReference type="Gene3D" id="1.20.1540.10">
    <property type="entry name" value="Rhomboid-like"/>
    <property type="match status" value="1"/>
</dbReference>
<dbReference type="PANTHER" id="PTHR22936">
    <property type="entry name" value="RHOMBOID-RELATED"/>
    <property type="match status" value="1"/>
</dbReference>
<gene>
    <name evidence="13" type="ORF">LTR16_005961</name>
</gene>
<keyword evidence="4 10" id="KW-0645">Protease</keyword>
<dbReference type="InterPro" id="IPR022764">
    <property type="entry name" value="Peptidase_S54_rhomboid_dom"/>
</dbReference>
<dbReference type="Proteomes" id="UP001357485">
    <property type="component" value="Unassembled WGS sequence"/>
</dbReference>
<keyword evidence="6 10" id="KW-0378">Hydrolase</keyword>
<feature type="non-terminal residue" evidence="13">
    <location>
        <position position="378"/>
    </location>
</feature>
<comment type="catalytic activity">
    <reaction evidence="1 10">
        <text>Cleaves type-1 transmembrane domains using a catalytic dyad composed of serine and histidine that are contributed by different transmembrane domains.</text>
        <dbReference type="EC" id="3.4.21.105"/>
    </reaction>
</comment>
<feature type="transmembrane region" description="Helical" evidence="10">
    <location>
        <begin position="26"/>
        <end position="49"/>
    </location>
</feature>
<comment type="subcellular location">
    <subcellularLocation>
        <location evidence="2 10">Membrane</location>
        <topology evidence="2 10">Multi-pass membrane protein</topology>
    </subcellularLocation>
</comment>
<feature type="region of interest" description="Disordered" evidence="11">
    <location>
        <begin position="1"/>
        <end position="22"/>
    </location>
</feature>
<evidence type="ECO:0000256" key="11">
    <source>
        <dbReference type="SAM" id="MobiDB-lite"/>
    </source>
</evidence>
<name>A0ABR0LM35_9PEZI</name>
<feature type="transmembrane region" description="Helical" evidence="10">
    <location>
        <begin position="243"/>
        <end position="259"/>
    </location>
</feature>
<feature type="transmembrane region" description="Helical" evidence="10">
    <location>
        <begin position="181"/>
        <end position="202"/>
    </location>
</feature>
<keyword evidence="8 10" id="KW-1133">Transmembrane helix</keyword>
<comment type="similarity">
    <text evidence="3 10">Belongs to the peptidase S54 family.</text>
</comment>
<evidence type="ECO:0000256" key="3">
    <source>
        <dbReference type="ARBA" id="ARBA00009045"/>
    </source>
</evidence>
<accession>A0ABR0LM35</accession>
<comment type="caution">
    <text evidence="13">The sequence shown here is derived from an EMBL/GenBank/DDBJ whole genome shotgun (WGS) entry which is preliminary data.</text>
</comment>
<evidence type="ECO:0000313" key="13">
    <source>
        <dbReference type="EMBL" id="KAK5200495.1"/>
    </source>
</evidence>
<evidence type="ECO:0000256" key="4">
    <source>
        <dbReference type="ARBA" id="ARBA00022670"/>
    </source>
</evidence>
<proteinExistence type="inferred from homology"/>
<feature type="transmembrane region" description="Helical" evidence="10">
    <location>
        <begin position="265"/>
        <end position="282"/>
    </location>
</feature>
<evidence type="ECO:0000256" key="5">
    <source>
        <dbReference type="ARBA" id="ARBA00022692"/>
    </source>
</evidence>
<evidence type="ECO:0000256" key="2">
    <source>
        <dbReference type="ARBA" id="ARBA00004141"/>
    </source>
</evidence>
<dbReference type="EMBL" id="JAVRRA010017453">
    <property type="protein sequence ID" value="KAK5200495.1"/>
    <property type="molecule type" value="Genomic_DNA"/>
</dbReference>
<evidence type="ECO:0000256" key="10">
    <source>
        <dbReference type="RuleBase" id="RU362115"/>
    </source>
</evidence>
<evidence type="ECO:0000256" key="6">
    <source>
        <dbReference type="ARBA" id="ARBA00022801"/>
    </source>
</evidence>
<keyword evidence="5 10" id="KW-0812">Transmembrane</keyword>
<evidence type="ECO:0000256" key="9">
    <source>
        <dbReference type="ARBA" id="ARBA00023136"/>
    </source>
</evidence>